<evidence type="ECO:0008006" key="5">
    <source>
        <dbReference type="Google" id="ProtNLM"/>
    </source>
</evidence>
<organism evidence="3 4">
    <name type="scientific">Tulasnella calospora MUT 4182</name>
    <dbReference type="NCBI Taxonomy" id="1051891"/>
    <lineage>
        <taxon>Eukaryota</taxon>
        <taxon>Fungi</taxon>
        <taxon>Dikarya</taxon>
        <taxon>Basidiomycota</taxon>
        <taxon>Agaricomycotina</taxon>
        <taxon>Agaricomycetes</taxon>
        <taxon>Cantharellales</taxon>
        <taxon>Tulasnellaceae</taxon>
        <taxon>Tulasnella</taxon>
    </lineage>
</organism>
<feature type="transmembrane region" description="Helical" evidence="2">
    <location>
        <begin position="316"/>
        <end position="336"/>
    </location>
</feature>
<dbReference type="Proteomes" id="UP000054248">
    <property type="component" value="Unassembled WGS sequence"/>
</dbReference>
<dbReference type="OrthoDB" id="3208841at2759"/>
<dbReference type="PANTHER" id="PTHR22696:SF1">
    <property type="entry name" value="E3 UBIQUITIN-PROTEIN LIGASE RNF26"/>
    <property type="match status" value="1"/>
</dbReference>
<dbReference type="EMBL" id="KN823026">
    <property type="protein sequence ID" value="KIO26292.1"/>
    <property type="molecule type" value="Genomic_DNA"/>
</dbReference>
<evidence type="ECO:0000313" key="3">
    <source>
        <dbReference type="EMBL" id="KIO26292.1"/>
    </source>
</evidence>
<feature type="transmembrane region" description="Helical" evidence="2">
    <location>
        <begin position="184"/>
        <end position="202"/>
    </location>
</feature>
<keyword evidence="2" id="KW-1133">Transmembrane helix</keyword>
<feature type="transmembrane region" description="Helical" evidence="2">
    <location>
        <begin position="480"/>
        <end position="498"/>
    </location>
</feature>
<feature type="transmembrane region" description="Helical" evidence="2">
    <location>
        <begin position="278"/>
        <end position="296"/>
    </location>
</feature>
<keyword evidence="2" id="KW-0472">Membrane</keyword>
<dbReference type="PANTHER" id="PTHR22696">
    <property type="entry name" value="E3 UBIQUITIN-PROTEIN LIGASE RNF26"/>
    <property type="match status" value="1"/>
</dbReference>
<sequence>MSDEGPGTTAAATTAKTMNIKTPREALREAFSDPQTHLTISYFESRYLLVTVFMAFLLDRIQNIVAPITRHRNPTHLEQDHDAQEDRRAEAAASLFTRTVALFRRTINKALSHLVPINFHLTQNRFILRIPTLFLMYRTSWLVIMLIFQASAVDSEKGYSWIGKWSPLAKWMDDRLAKKDMKDVTWVGFVSVCLALAVTALNNGLDGSGTVRTSLTFNLVDFGILMHYLGSPMTHSIKPQGLPSRPDIHGFLSMLGPLLDLTIYHTMGIYRPYSRNRLIPSLVSFATILLSHWLNILSGQDSFFATHNSVMAYFDTMMLVAVSTTWLLKALTFILLEGSLDAGSFWTMPANMSLRWEDDARTVLLKLIVASFSTTAVSGLSNEMPGLKLNSSQPSNLGGADDDEDECVTILPDGRVLVSAYSHRHGHNQQDGSSGLGREIKKIKAREPEMSDALFGGWLERGRWRLIVKLLKNMWRVVKVSVYLLVRTGLGWLLSFFVRGLVVTTGRGASWVEPVATTVVGAPLNQDHNQGDELDDTEADYTRFLRGVSVTSDGDGDYQPPPEDDEDVQDGWNFSDDDGESTETEDNREVESSLALIEPSPDPTSTSILLSHLLDNSASPMTRRRFQSSSFSSNTLAASASQATFPAASQNVRTRKRELSDEEKSTCIVCLDSPRDVLSYTAYQPAFMSYLPHSVRWGQPAPPSVGGEVWWH</sequence>
<dbReference type="GO" id="GO:0061630">
    <property type="term" value="F:ubiquitin protein ligase activity"/>
    <property type="evidence" value="ECO:0007669"/>
    <property type="project" value="TreeGrafter"/>
</dbReference>
<feature type="region of interest" description="Disordered" evidence="1">
    <location>
        <begin position="549"/>
        <end position="603"/>
    </location>
</feature>
<dbReference type="GO" id="GO:0006511">
    <property type="term" value="P:ubiquitin-dependent protein catabolic process"/>
    <property type="evidence" value="ECO:0007669"/>
    <property type="project" value="TreeGrafter"/>
</dbReference>
<evidence type="ECO:0000313" key="4">
    <source>
        <dbReference type="Proteomes" id="UP000054248"/>
    </source>
</evidence>
<dbReference type="GO" id="GO:0016567">
    <property type="term" value="P:protein ubiquitination"/>
    <property type="evidence" value="ECO:0007669"/>
    <property type="project" value="TreeGrafter"/>
</dbReference>
<dbReference type="HOGENOM" id="CLU_021856_0_0_1"/>
<feature type="transmembrane region" description="Helical" evidence="2">
    <location>
        <begin position="126"/>
        <end position="148"/>
    </location>
</feature>
<accession>A0A0C3LXT8</accession>
<evidence type="ECO:0000256" key="1">
    <source>
        <dbReference type="SAM" id="MobiDB-lite"/>
    </source>
</evidence>
<reference evidence="3 4" key="1">
    <citation type="submission" date="2014-04" db="EMBL/GenBank/DDBJ databases">
        <authorList>
            <consortium name="DOE Joint Genome Institute"/>
            <person name="Kuo A."/>
            <person name="Girlanda M."/>
            <person name="Perotto S."/>
            <person name="Kohler A."/>
            <person name="Nagy L.G."/>
            <person name="Floudas D."/>
            <person name="Copeland A."/>
            <person name="Barry K.W."/>
            <person name="Cichocki N."/>
            <person name="Veneault-Fourrey C."/>
            <person name="LaButti K."/>
            <person name="Lindquist E.A."/>
            <person name="Lipzen A."/>
            <person name="Lundell T."/>
            <person name="Morin E."/>
            <person name="Murat C."/>
            <person name="Sun H."/>
            <person name="Tunlid A."/>
            <person name="Henrissat B."/>
            <person name="Grigoriev I.V."/>
            <person name="Hibbett D.S."/>
            <person name="Martin F."/>
            <person name="Nordberg H.P."/>
            <person name="Cantor M.N."/>
            <person name="Hua S.X."/>
        </authorList>
    </citation>
    <scope>NUCLEOTIDE SEQUENCE [LARGE SCALE GENOMIC DNA]</scope>
    <source>
        <strain evidence="3 4">MUT 4182</strain>
    </source>
</reference>
<dbReference type="AlphaFoldDB" id="A0A0C3LXT8"/>
<feature type="compositionally biased region" description="Low complexity" evidence="1">
    <location>
        <begin position="637"/>
        <end position="649"/>
    </location>
</feature>
<keyword evidence="4" id="KW-1185">Reference proteome</keyword>
<dbReference type="STRING" id="1051891.A0A0C3LXT8"/>
<feature type="compositionally biased region" description="Acidic residues" evidence="1">
    <location>
        <begin position="562"/>
        <end position="584"/>
    </location>
</feature>
<reference evidence="4" key="2">
    <citation type="submission" date="2015-01" db="EMBL/GenBank/DDBJ databases">
        <title>Evolutionary Origins and Diversification of the Mycorrhizal Mutualists.</title>
        <authorList>
            <consortium name="DOE Joint Genome Institute"/>
            <consortium name="Mycorrhizal Genomics Consortium"/>
            <person name="Kohler A."/>
            <person name="Kuo A."/>
            <person name="Nagy L.G."/>
            <person name="Floudas D."/>
            <person name="Copeland A."/>
            <person name="Barry K.W."/>
            <person name="Cichocki N."/>
            <person name="Veneault-Fourrey C."/>
            <person name="LaButti K."/>
            <person name="Lindquist E.A."/>
            <person name="Lipzen A."/>
            <person name="Lundell T."/>
            <person name="Morin E."/>
            <person name="Murat C."/>
            <person name="Riley R."/>
            <person name="Ohm R."/>
            <person name="Sun H."/>
            <person name="Tunlid A."/>
            <person name="Henrissat B."/>
            <person name="Grigoriev I.V."/>
            <person name="Hibbett D.S."/>
            <person name="Martin F."/>
        </authorList>
    </citation>
    <scope>NUCLEOTIDE SEQUENCE [LARGE SCALE GENOMIC DNA]</scope>
    <source>
        <strain evidence="4">MUT 4182</strain>
    </source>
</reference>
<keyword evidence="2" id="KW-0812">Transmembrane</keyword>
<evidence type="ECO:0000256" key="2">
    <source>
        <dbReference type="SAM" id="Phobius"/>
    </source>
</evidence>
<gene>
    <name evidence="3" type="ORF">M407DRAFT_235311</name>
</gene>
<name>A0A0C3LXT8_9AGAM</name>
<feature type="region of interest" description="Disordered" evidence="1">
    <location>
        <begin position="637"/>
        <end position="658"/>
    </location>
</feature>
<proteinExistence type="predicted"/>
<protein>
    <recommendedName>
        <fullName evidence="5">RING-type domain-containing protein</fullName>
    </recommendedName>
</protein>